<feature type="transmembrane region" description="Helical" evidence="1">
    <location>
        <begin position="32"/>
        <end position="52"/>
    </location>
</feature>
<evidence type="ECO:0008006" key="4">
    <source>
        <dbReference type="Google" id="ProtNLM"/>
    </source>
</evidence>
<dbReference type="EMBL" id="QRDY01000001">
    <property type="protein sequence ID" value="RED66158.1"/>
    <property type="molecule type" value="Genomic_DNA"/>
</dbReference>
<dbReference type="AlphaFoldDB" id="A0A3D9IWG0"/>
<keyword evidence="1" id="KW-1133">Transmembrane helix</keyword>
<sequence>MKLFITSILTSLLISLTSYFIGGESLTLKVNFYIGISLLVIAMIMSGSLVSGDRMRANFHTSTPEDRKQNNKWTGRLIIISIPFITVSVLLYFL</sequence>
<dbReference type="InterPro" id="IPR035167">
    <property type="entry name" value="DUF5316"/>
</dbReference>
<keyword evidence="1" id="KW-0472">Membrane</keyword>
<reference evidence="2 3" key="1">
    <citation type="submission" date="2018-07" db="EMBL/GenBank/DDBJ databases">
        <title>Genomic Encyclopedia of Type Strains, Phase III (KMG-III): the genomes of soil and plant-associated and newly described type strains.</title>
        <authorList>
            <person name="Whitman W."/>
        </authorList>
    </citation>
    <scope>NUCLEOTIDE SEQUENCE [LARGE SCALE GENOMIC DNA]</scope>
    <source>
        <strain evidence="2 3">CECT 8236</strain>
    </source>
</reference>
<name>A0A3D9IWG0_9BACL</name>
<dbReference type="OrthoDB" id="2680619at2"/>
<proteinExistence type="predicted"/>
<accession>A0A3D9IWG0</accession>
<dbReference type="RefSeq" id="WP_115991099.1">
    <property type="nucleotide sequence ID" value="NZ_QRDY01000001.1"/>
</dbReference>
<protein>
    <recommendedName>
        <fullName evidence="4">DUF5316 domain-containing protein</fullName>
    </recommendedName>
</protein>
<organism evidence="2 3">
    <name type="scientific">Cohnella lupini</name>
    <dbReference type="NCBI Taxonomy" id="1294267"/>
    <lineage>
        <taxon>Bacteria</taxon>
        <taxon>Bacillati</taxon>
        <taxon>Bacillota</taxon>
        <taxon>Bacilli</taxon>
        <taxon>Bacillales</taxon>
        <taxon>Paenibacillaceae</taxon>
        <taxon>Cohnella</taxon>
    </lineage>
</organism>
<dbReference type="Proteomes" id="UP000256869">
    <property type="component" value="Unassembled WGS sequence"/>
</dbReference>
<keyword evidence="1" id="KW-0812">Transmembrane</keyword>
<comment type="caution">
    <text evidence="2">The sequence shown here is derived from an EMBL/GenBank/DDBJ whole genome shotgun (WGS) entry which is preliminary data.</text>
</comment>
<evidence type="ECO:0000256" key="1">
    <source>
        <dbReference type="SAM" id="Phobius"/>
    </source>
</evidence>
<evidence type="ECO:0000313" key="2">
    <source>
        <dbReference type="EMBL" id="RED66158.1"/>
    </source>
</evidence>
<feature type="transmembrane region" description="Helical" evidence="1">
    <location>
        <begin position="73"/>
        <end position="93"/>
    </location>
</feature>
<evidence type="ECO:0000313" key="3">
    <source>
        <dbReference type="Proteomes" id="UP000256869"/>
    </source>
</evidence>
<dbReference type="Pfam" id="PF17247">
    <property type="entry name" value="DUF5316"/>
    <property type="match status" value="1"/>
</dbReference>
<keyword evidence="3" id="KW-1185">Reference proteome</keyword>
<gene>
    <name evidence="2" type="ORF">DFP95_101656</name>
</gene>